<accession>A0A9W6BSG5</accession>
<dbReference type="Proteomes" id="UP001165080">
    <property type="component" value="Unassembled WGS sequence"/>
</dbReference>
<evidence type="ECO:0000313" key="3">
    <source>
        <dbReference type="Proteomes" id="UP001165080"/>
    </source>
</evidence>
<sequence>MIESAAHFFRRLRDATAQAHLGDDSVSAERARRNDLIARLDSLGGPPAAAPSAAAAPATPNGTAAAPNGAAATASPPSESQPPPPPLPPPSAEELNAADLDGGPVAAPLRLPPLMPPAWLHLNNLQLYYLRNQPLEQIAQQLLQRALAPAAAAAAAAGKRQPRGSPSAPAAPQARQQSPAAPWAAVLSLAAASADTFSDLLERRLRSILTSRVHALVGCFDTAQQLYDWTSMAALPPEVRQAGVFVVINTSEAAMRAQVSLLQDKLLAEPVLSTAAPVTRQDFLAKKSIWDNEPRFMQLRDIMRACTAGGGDAGGASAQLYDMLPPSGPSRQRVDAAVAAALAAAGLPPGFALPRPLLDAAVAAASRSLMLQAPRGGSGGGAAAAAAAAAAGRPAPFTGAQTPYSVTVMGSHNSYLYGELRKRLRPLDVALSGGDPDAPPELVPLGFRPGPVVRDGRLMPHIGYGGWNAESQLALNALGSLSQAQFRAAARSAAEAVTSTAAASTAAAAAEAELPPLMNGLNAPVLVLSGGMASTPIHIEDLALPALNSNVGPSCKVWDVARLDRVGREPLISAVLGGDGGAAAGGGGAERLFRLRSKQDFRDLLELAHGAGWADGDVITVVQQPGTRVVTTPGYVWHNTVSAGAGIALSTNWMELPTQPEGAWRAHFDAVLDEMSDFARRVEYDAQKMGWMAGALQLLDGSLGSDVTASLSDEAAGQLRALQTKITAASERQARNKRRR</sequence>
<dbReference type="EMBL" id="BRXU01000017">
    <property type="protein sequence ID" value="GLC56902.1"/>
    <property type="molecule type" value="Genomic_DNA"/>
</dbReference>
<organism evidence="2 3">
    <name type="scientific">Pleodorina starrii</name>
    <dbReference type="NCBI Taxonomy" id="330485"/>
    <lineage>
        <taxon>Eukaryota</taxon>
        <taxon>Viridiplantae</taxon>
        <taxon>Chlorophyta</taxon>
        <taxon>core chlorophytes</taxon>
        <taxon>Chlorophyceae</taxon>
        <taxon>CS clade</taxon>
        <taxon>Chlamydomonadales</taxon>
        <taxon>Volvocaceae</taxon>
        <taxon>Pleodorina</taxon>
    </lineage>
</organism>
<protein>
    <recommendedName>
        <fullName evidence="4">JmjC domain-containing protein</fullName>
    </recommendedName>
</protein>
<dbReference type="OrthoDB" id="10662515at2759"/>
<name>A0A9W6BSG5_9CHLO</name>
<dbReference type="AlphaFoldDB" id="A0A9W6BSG5"/>
<proteinExistence type="predicted"/>
<evidence type="ECO:0000256" key="1">
    <source>
        <dbReference type="SAM" id="MobiDB-lite"/>
    </source>
</evidence>
<gene>
    <name evidence="2" type="primary">PLEST003082</name>
    <name evidence="2" type="ORF">PLESTB_001161600</name>
</gene>
<evidence type="ECO:0000313" key="2">
    <source>
        <dbReference type="EMBL" id="GLC56902.1"/>
    </source>
</evidence>
<evidence type="ECO:0008006" key="4">
    <source>
        <dbReference type="Google" id="ProtNLM"/>
    </source>
</evidence>
<feature type="region of interest" description="Disordered" evidence="1">
    <location>
        <begin position="154"/>
        <end position="177"/>
    </location>
</feature>
<feature type="region of interest" description="Disordered" evidence="1">
    <location>
        <begin position="42"/>
        <end position="104"/>
    </location>
</feature>
<feature type="compositionally biased region" description="Low complexity" evidence="1">
    <location>
        <begin position="92"/>
        <end position="104"/>
    </location>
</feature>
<comment type="caution">
    <text evidence="2">The sequence shown here is derived from an EMBL/GenBank/DDBJ whole genome shotgun (WGS) entry which is preliminary data.</text>
</comment>
<reference evidence="2 3" key="1">
    <citation type="journal article" date="2023" name="Commun. Biol.">
        <title>Reorganization of the ancestral sex-determining regions during the evolution of trioecy in Pleodorina starrii.</title>
        <authorList>
            <person name="Takahashi K."/>
            <person name="Suzuki S."/>
            <person name="Kawai-Toyooka H."/>
            <person name="Yamamoto K."/>
            <person name="Hamaji T."/>
            <person name="Ootsuki R."/>
            <person name="Yamaguchi H."/>
            <person name="Kawachi M."/>
            <person name="Higashiyama T."/>
            <person name="Nozaki H."/>
        </authorList>
    </citation>
    <scope>NUCLEOTIDE SEQUENCE [LARGE SCALE GENOMIC DNA]</scope>
    <source>
        <strain evidence="2 3">NIES-4479</strain>
    </source>
</reference>
<feature type="compositionally biased region" description="Pro residues" evidence="1">
    <location>
        <begin position="79"/>
        <end position="91"/>
    </location>
</feature>
<keyword evidence="3" id="KW-1185">Reference proteome</keyword>
<feature type="compositionally biased region" description="Low complexity" evidence="1">
    <location>
        <begin position="45"/>
        <end position="78"/>
    </location>
</feature>